<feature type="modified residue" description="N6-(pyridoxal phosphate)lysine" evidence="6">
    <location>
        <position position="112"/>
    </location>
</feature>
<dbReference type="EMBL" id="DULP01000081">
    <property type="protein sequence ID" value="HHW33598.1"/>
    <property type="molecule type" value="Genomic_DNA"/>
</dbReference>
<dbReference type="EC" id="4.2.3.1" evidence="5"/>
<evidence type="ECO:0000313" key="9">
    <source>
        <dbReference type="EMBL" id="HHW33598.1"/>
    </source>
</evidence>
<evidence type="ECO:0000259" key="7">
    <source>
        <dbReference type="Pfam" id="PF00291"/>
    </source>
</evidence>
<dbReference type="PANTHER" id="PTHR42690">
    <property type="entry name" value="THREONINE SYNTHASE FAMILY MEMBER"/>
    <property type="match status" value="1"/>
</dbReference>
<keyword evidence="3 6" id="KW-0663">Pyridoxal phosphate</keyword>
<reference evidence="9 10" key="1">
    <citation type="journal article" date="2020" name="Biotechnol. Biofuels">
        <title>New insights from the biogas microbiome by comprehensive genome-resolved metagenomics of nearly 1600 species originating from multiple anaerobic digesters.</title>
        <authorList>
            <person name="Campanaro S."/>
            <person name="Treu L."/>
            <person name="Rodriguez-R L.M."/>
            <person name="Kovalovszki A."/>
            <person name="Ziels R.M."/>
            <person name="Maus I."/>
            <person name="Zhu X."/>
            <person name="Kougias P.G."/>
            <person name="Basile A."/>
            <person name="Luo G."/>
            <person name="Schluter A."/>
            <person name="Konstantinidis K.T."/>
            <person name="Angelidaki I."/>
        </authorList>
    </citation>
    <scope>NUCLEOTIDE SEQUENCE [LARGE SCALE GENOMIC DNA]</scope>
    <source>
        <strain evidence="9">AS04akNAM_125</strain>
    </source>
</reference>
<dbReference type="InterPro" id="IPR004450">
    <property type="entry name" value="Thr_synthase-like"/>
</dbReference>
<comment type="similarity">
    <text evidence="2">Belongs to the threonine synthase family.</text>
</comment>
<proteinExistence type="inferred from homology"/>
<evidence type="ECO:0000256" key="1">
    <source>
        <dbReference type="ARBA" id="ARBA00001933"/>
    </source>
</evidence>
<dbReference type="NCBIfam" id="TIGR00260">
    <property type="entry name" value="thrC"/>
    <property type="match status" value="1"/>
</dbReference>
<feature type="domain" description="Tryptophan synthase beta chain-like PALP" evidence="7">
    <location>
        <begin position="99"/>
        <end position="332"/>
    </location>
</feature>
<evidence type="ECO:0000256" key="6">
    <source>
        <dbReference type="PIRSR" id="PIRSR604450-51"/>
    </source>
</evidence>
<dbReference type="InterPro" id="IPR037158">
    <property type="entry name" value="Thr_synth_N_sf"/>
</dbReference>
<evidence type="ECO:0000256" key="4">
    <source>
        <dbReference type="ARBA" id="ARBA00023239"/>
    </source>
</evidence>
<dbReference type="RefSeq" id="WP_303729677.1">
    <property type="nucleotide sequence ID" value="NZ_DULP01000081.1"/>
</dbReference>
<dbReference type="InterPro" id="IPR051166">
    <property type="entry name" value="Threonine_Synthase"/>
</dbReference>
<dbReference type="Pfam" id="PF14821">
    <property type="entry name" value="Thr_synth_N"/>
    <property type="match status" value="1"/>
</dbReference>
<dbReference type="Gene3D" id="3.40.50.1100">
    <property type="match status" value="2"/>
</dbReference>
<dbReference type="GO" id="GO:0009088">
    <property type="term" value="P:threonine biosynthetic process"/>
    <property type="evidence" value="ECO:0007669"/>
    <property type="project" value="UniProtKB-UniRule"/>
</dbReference>
<evidence type="ECO:0000256" key="3">
    <source>
        <dbReference type="ARBA" id="ARBA00022898"/>
    </source>
</evidence>
<evidence type="ECO:0000259" key="8">
    <source>
        <dbReference type="Pfam" id="PF14821"/>
    </source>
</evidence>
<dbReference type="AlphaFoldDB" id="A0A832PLP1"/>
<dbReference type="PANTHER" id="PTHR42690:SF1">
    <property type="entry name" value="THREONINE SYNTHASE-LIKE 2"/>
    <property type="match status" value="1"/>
</dbReference>
<gene>
    <name evidence="9" type="ORF">GXX24_05590</name>
</gene>
<evidence type="ECO:0000256" key="5">
    <source>
        <dbReference type="NCBIfam" id="TIGR00260"/>
    </source>
</evidence>
<name>A0A832PLP1_9RHOB</name>
<comment type="caution">
    <text evidence="9">The sequence shown here is derived from an EMBL/GenBank/DDBJ whole genome shotgun (WGS) entry which is preliminary data.</text>
</comment>
<dbReference type="Gene3D" id="3.90.1380.10">
    <property type="entry name" value="Threonine synthase, N-terminal domain"/>
    <property type="match status" value="1"/>
</dbReference>
<dbReference type="CDD" id="cd01560">
    <property type="entry name" value="Thr-synth_2"/>
    <property type="match status" value="1"/>
</dbReference>
<dbReference type="Proteomes" id="UP000580830">
    <property type="component" value="Unassembled WGS sequence"/>
</dbReference>
<organism evidence="9 10">
    <name type="scientific">Paracoccus solventivorans</name>
    <dbReference type="NCBI Taxonomy" id="53463"/>
    <lineage>
        <taxon>Bacteria</taxon>
        <taxon>Pseudomonadati</taxon>
        <taxon>Pseudomonadota</taxon>
        <taxon>Alphaproteobacteria</taxon>
        <taxon>Rhodobacterales</taxon>
        <taxon>Paracoccaceae</taxon>
        <taxon>Paracoccus</taxon>
    </lineage>
</organism>
<dbReference type="InterPro" id="IPR036052">
    <property type="entry name" value="TrpB-like_PALP_sf"/>
</dbReference>
<feature type="domain" description="Threonine synthase N-terminal" evidence="8">
    <location>
        <begin position="2"/>
        <end position="80"/>
    </location>
</feature>
<sequence length="462" mass="50172">MRYISTRGQAPVLPFAEAMMTGLARDGGLYVPETIPQLSHAEIAALEGVSFEEAAFRITQPFVAESFSEAELREAIRRAYQGFGHAARAPLVQLAPGHFLLELFHGPTLAFKDFAMQLIGQLFQIALSREGRRITILGATSGDTGSAAIEAFRGLPNVDVFILYPHGRVSEVQRRQMTTPDDANVHALAIDGTFDDAQARLKDLFNDHAFRDQVGLAGVNSINWARVLAQVVYYFTSAVSLGAPHRPVSFTVPTGNFGDIFAGSIARAMGLPVERLVIATNQNDILDRALRTGDYRVGRVEPSISPSMDIQVSSNFERALFFAYGGDGAAVSALMEELKSGGFTISQGALQHLREIYDSGRVSESETLATIARTRAETGQVVCPHSAVGIKVADEHRKPGVPMITLATAHPAKFPDAVEQAVGLRPDLPPHMARLFDLPERLSRVENDNAALKSLILERRTA</sequence>
<dbReference type="Pfam" id="PF24857">
    <property type="entry name" value="THR4_C"/>
    <property type="match status" value="1"/>
</dbReference>
<dbReference type="SUPFAM" id="SSF53686">
    <property type="entry name" value="Tryptophan synthase beta subunit-like PLP-dependent enzymes"/>
    <property type="match status" value="1"/>
</dbReference>
<dbReference type="GO" id="GO:0004795">
    <property type="term" value="F:threonine synthase activity"/>
    <property type="evidence" value="ECO:0007669"/>
    <property type="project" value="UniProtKB-UniRule"/>
</dbReference>
<dbReference type="InterPro" id="IPR001926">
    <property type="entry name" value="TrpB-like_PALP"/>
</dbReference>
<comment type="cofactor">
    <cofactor evidence="1 6">
        <name>pyridoxal 5'-phosphate</name>
        <dbReference type="ChEBI" id="CHEBI:597326"/>
    </cofactor>
</comment>
<dbReference type="Pfam" id="PF00291">
    <property type="entry name" value="PALP"/>
    <property type="match status" value="1"/>
</dbReference>
<dbReference type="InterPro" id="IPR029144">
    <property type="entry name" value="Thr_synth_N"/>
</dbReference>
<evidence type="ECO:0000256" key="2">
    <source>
        <dbReference type="ARBA" id="ARBA00005517"/>
    </source>
</evidence>
<evidence type="ECO:0000313" key="10">
    <source>
        <dbReference type="Proteomes" id="UP000580830"/>
    </source>
</evidence>
<keyword evidence="4 9" id="KW-0456">Lyase</keyword>
<protein>
    <recommendedName>
        <fullName evidence="5">Threonine synthase</fullName>
        <ecNumber evidence="5">4.2.3.1</ecNumber>
    </recommendedName>
</protein>
<accession>A0A832PLP1</accession>